<dbReference type="Gene3D" id="1.20.1440.120">
    <property type="entry name" value="Recombination protein O, C-terminal domain"/>
    <property type="match status" value="1"/>
</dbReference>
<evidence type="ECO:0000313" key="10">
    <source>
        <dbReference type="Proteomes" id="UP000016160"/>
    </source>
</evidence>
<reference evidence="9 10" key="1">
    <citation type="journal article" date="2013" name="Appl. Environ. Microbiol.">
        <title>The genome of the alga-associated marine flavobacterium Formosa agariphila KMM 3901T reveals a broad potential for degradation of algal polysaccharides.</title>
        <authorList>
            <person name="Mann A.J."/>
            <person name="Hahnke R.L."/>
            <person name="Huang S."/>
            <person name="Werner J."/>
            <person name="Xing P."/>
            <person name="Barbeyron T."/>
            <person name="Huettel B."/>
            <person name="Stueber K."/>
            <person name="Reinhardt R."/>
            <person name="Harder J."/>
            <person name="Gloeckner F.O."/>
            <person name="Amann R.I."/>
            <person name="Teeling H."/>
        </authorList>
    </citation>
    <scope>NUCLEOTIDE SEQUENCE [LARGE SCALE GENOMIC DNA]</scope>
    <source>
        <strain evidence="10">DSM 15362 / KCTC 12365 / LMG 23005 / KMM 3901</strain>
    </source>
</reference>
<dbReference type="InterPro" id="IPR003717">
    <property type="entry name" value="RecO"/>
</dbReference>
<dbReference type="InterPro" id="IPR022572">
    <property type="entry name" value="DNA_rep/recomb_RecO_N"/>
</dbReference>
<gene>
    <name evidence="7" type="primary">recO</name>
    <name evidence="9" type="ORF">BN863_33460</name>
</gene>
<dbReference type="InterPro" id="IPR037278">
    <property type="entry name" value="ARFGAP/RecO"/>
</dbReference>
<evidence type="ECO:0000256" key="4">
    <source>
        <dbReference type="ARBA" id="ARBA00023172"/>
    </source>
</evidence>
<evidence type="ECO:0000313" key="9">
    <source>
        <dbReference type="EMBL" id="CDF81058.1"/>
    </source>
</evidence>
<dbReference type="EMBL" id="HG315671">
    <property type="protein sequence ID" value="CDF81058.1"/>
    <property type="molecule type" value="Genomic_DNA"/>
</dbReference>
<dbReference type="AlphaFoldDB" id="T2KRB3"/>
<protein>
    <recommendedName>
        <fullName evidence="2 7">DNA repair protein RecO</fullName>
    </recommendedName>
    <alternativeName>
        <fullName evidence="6 7">Recombination protein O</fullName>
    </alternativeName>
</protein>
<dbReference type="GO" id="GO:0006302">
    <property type="term" value="P:double-strand break repair"/>
    <property type="evidence" value="ECO:0007669"/>
    <property type="project" value="TreeGrafter"/>
</dbReference>
<keyword evidence="5 7" id="KW-0234">DNA repair</keyword>
<organism evidence="9 10">
    <name type="scientific">Formosa agariphila (strain DSM 15362 / KCTC 12365 / LMG 23005 / KMM 3901 / M-2Alg 35-1)</name>
    <dbReference type="NCBI Taxonomy" id="1347342"/>
    <lineage>
        <taxon>Bacteria</taxon>
        <taxon>Pseudomonadati</taxon>
        <taxon>Bacteroidota</taxon>
        <taxon>Flavobacteriia</taxon>
        <taxon>Flavobacteriales</taxon>
        <taxon>Flavobacteriaceae</taxon>
        <taxon>Formosa</taxon>
    </lineage>
</organism>
<name>T2KRB3_FORAG</name>
<dbReference type="STRING" id="1347342.BN863_33460"/>
<dbReference type="Gene3D" id="2.40.50.140">
    <property type="entry name" value="Nucleic acid-binding proteins"/>
    <property type="match status" value="1"/>
</dbReference>
<dbReference type="HOGENOM" id="CLU_087596_0_0_10"/>
<dbReference type="OrthoDB" id="9789152at2"/>
<evidence type="ECO:0000256" key="3">
    <source>
        <dbReference type="ARBA" id="ARBA00022763"/>
    </source>
</evidence>
<dbReference type="PATRIC" id="fig|1347342.6.peg.3374"/>
<evidence type="ECO:0000256" key="6">
    <source>
        <dbReference type="ARBA" id="ARBA00033409"/>
    </source>
</evidence>
<proteinExistence type="inferred from homology"/>
<dbReference type="GO" id="GO:0006310">
    <property type="term" value="P:DNA recombination"/>
    <property type="evidence" value="ECO:0007669"/>
    <property type="project" value="UniProtKB-UniRule"/>
</dbReference>
<sequence length="239" mass="27434">MYYSSSAIVLSKLKYRDHDLIVSCYTKEYGIVSFLLRGVLKSKKGNAKVAYFQLLSQIQIEADIKQNRSLQTLKDVKINVLYATLHTQVVKSAIVMFLADVLAMVLKEEEANFELFEYIETALNTLDETNDCANFHLVFLVHLTKYLGFMPDTSNIAYNYFNLSTGQFEKQSTSIYSVTGDNLKFLKILLGILFDDLEAIKMNAKQRQSVLEMLLLYYELHLGHFKKPKSLAIFSQVFN</sequence>
<keyword evidence="3 7" id="KW-0227">DNA damage</keyword>
<keyword evidence="4 7" id="KW-0233">DNA recombination</keyword>
<dbReference type="eggNOG" id="COG1381">
    <property type="taxonomic scope" value="Bacteria"/>
</dbReference>
<feature type="domain" description="DNA replication/recombination mediator RecO N-terminal" evidence="8">
    <location>
        <begin position="1"/>
        <end position="78"/>
    </location>
</feature>
<accession>T2KRB3</accession>
<dbReference type="Pfam" id="PF11967">
    <property type="entry name" value="RecO_N"/>
    <property type="match status" value="1"/>
</dbReference>
<dbReference type="Proteomes" id="UP000016160">
    <property type="component" value="Chromosome"/>
</dbReference>
<comment type="function">
    <text evidence="7">Involved in DNA repair and RecF pathway recombination.</text>
</comment>
<dbReference type="RefSeq" id="WP_038532546.1">
    <property type="nucleotide sequence ID" value="NZ_HG315671.1"/>
</dbReference>
<evidence type="ECO:0000256" key="1">
    <source>
        <dbReference type="ARBA" id="ARBA00007452"/>
    </source>
</evidence>
<dbReference type="SUPFAM" id="SSF50249">
    <property type="entry name" value="Nucleic acid-binding proteins"/>
    <property type="match status" value="1"/>
</dbReference>
<dbReference type="InterPro" id="IPR042242">
    <property type="entry name" value="RecO_C"/>
</dbReference>
<dbReference type="PANTHER" id="PTHR33991:SF1">
    <property type="entry name" value="DNA REPAIR PROTEIN RECO"/>
    <property type="match status" value="1"/>
</dbReference>
<keyword evidence="10" id="KW-1185">Reference proteome</keyword>
<dbReference type="NCBIfam" id="TIGR00613">
    <property type="entry name" value="reco"/>
    <property type="match status" value="1"/>
</dbReference>
<dbReference type="SUPFAM" id="SSF57863">
    <property type="entry name" value="ArfGap/RecO-like zinc finger"/>
    <property type="match status" value="1"/>
</dbReference>
<dbReference type="PANTHER" id="PTHR33991">
    <property type="entry name" value="DNA REPAIR PROTEIN RECO"/>
    <property type="match status" value="1"/>
</dbReference>
<evidence type="ECO:0000256" key="7">
    <source>
        <dbReference type="HAMAP-Rule" id="MF_00201"/>
    </source>
</evidence>
<comment type="similarity">
    <text evidence="1 7">Belongs to the RecO family.</text>
</comment>
<dbReference type="InterPro" id="IPR012340">
    <property type="entry name" value="NA-bd_OB-fold"/>
</dbReference>
<evidence type="ECO:0000259" key="8">
    <source>
        <dbReference type="Pfam" id="PF11967"/>
    </source>
</evidence>
<dbReference type="GO" id="GO:0043590">
    <property type="term" value="C:bacterial nucleoid"/>
    <property type="evidence" value="ECO:0007669"/>
    <property type="project" value="TreeGrafter"/>
</dbReference>
<dbReference type="HAMAP" id="MF_00201">
    <property type="entry name" value="RecO"/>
    <property type="match status" value="1"/>
</dbReference>
<dbReference type="Pfam" id="PF02565">
    <property type="entry name" value="RecO_C"/>
    <property type="match status" value="1"/>
</dbReference>
<evidence type="ECO:0000256" key="5">
    <source>
        <dbReference type="ARBA" id="ARBA00023204"/>
    </source>
</evidence>
<evidence type="ECO:0000256" key="2">
    <source>
        <dbReference type="ARBA" id="ARBA00021310"/>
    </source>
</evidence>